<comment type="caution">
    <text evidence="4">The sequence shown here is derived from an EMBL/GenBank/DDBJ whole genome shotgun (WGS) entry which is preliminary data.</text>
</comment>
<dbReference type="SUPFAM" id="SSF52518">
    <property type="entry name" value="Thiamin diphosphate-binding fold (THDP-binding)"/>
    <property type="match status" value="1"/>
</dbReference>
<dbReference type="SUPFAM" id="SSF52467">
    <property type="entry name" value="DHS-like NAD/FAD-binding domain"/>
    <property type="match status" value="1"/>
</dbReference>
<dbReference type="CDD" id="cd07035">
    <property type="entry name" value="TPP_PYR_POX_like"/>
    <property type="match status" value="1"/>
</dbReference>
<dbReference type="Gene3D" id="3.40.50.970">
    <property type="match status" value="1"/>
</dbReference>
<evidence type="ECO:0000259" key="3">
    <source>
        <dbReference type="Pfam" id="PF02776"/>
    </source>
</evidence>
<dbReference type="GO" id="GO:0030976">
    <property type="term" value="F:thiamine pyrophosphate binding"/>
    <property type="evidence" value="ECO:0007669"/>
    <property type="project" value="InterPro"/>
</dbReference>
<dbReference type="EMBL" id="CASHTH010001547">
    <property type="protein sequence ID" value="CAI8016666.1"/>
    <property type="molecule type" value="Genomic_DNA"/>
</dbReference>
<dbReference type="InterPro" id="IPR029061">
    <property type="entry name" value="THDP-binding"/>
</dbReference>
<dbReference type="GO" id="GO:0016829">
    <property type="term" value="F:lyase activity"/>
    <property type="evidence" value="ECO:0007669"/>
    <property type="project" value="UniProtKB-KW"/>
</dbReference>
<dbReference type="InterPro" id="IPR045229">
    <property type="entry name" value="TPP_enz"/>
</dbReference>
<protein>
    <submittedName>
        <fullName evidence="4">2-hydroxyacyl-CoA lyase</fullName>
    </submittedName>
</protein>
<reference evidence="4" key="1">
    <citation type="submission" date="2023-03" db="EMBL/GenBank/DDBJ databases">
        <authorList>
            <person name="Steffen K."/>
            <person name="Cardenas P."/>
        </authorList>
    </citation>
    <scope>NUCLEOTIDE SEQUENCE</scope>
</reference>
<dbReference type="GO" id="GO:0009099">
    <property type="term" value="P:L-valine biosynthetic process"/>
    <property type="evidence" value="ECO:0007669"/>
    <property type="project" value="TreeGrafter"/>
</dbReference>
<comment type="similarity">
    <text evidence="2">Belongs to the TPP enzyme family.</text>
</comment>
<comment type="cofactor">
    <cofactor evidence="1">
        <name>thiamine diphosphate</name>
        <dbReference type="ChEBI" id="CHEBI:58937"/>
    </cofactor>
</comment>
<sequence length="240" mass="25658">MTASRMVSGSELIAKALSLEGVNTVFTLAGDHILPVLDVMADRDFRFIDTRHEQAAVHMADAWGRITGRPGVAMYTTPGFANAIPGLANAMHSGSPLLSISGCAELLELGRGAMQEIDQIGMALPVTKGSWMVTDARRIADMISTALRVAYEGRRGPVHLTIPVDVQQQLVPEDEVAFYSPGEYRDIGAPAASANRIRDAVDILHEAERPLIIVGSAGAYARSGDTLESLIETTPCPAYD</sequence>
<organism evidence="4 5">
    <name type="scientific">Geodia barretti</name>
    <name type="common">Barrett's horny sponge</name>
    <dbReference type="NCBI Taxonomy" id="519541"/>
    <lineage>
        <taxon>Eukaryota</taxon>
        <taxon>Metazoa</taxon>
        <taxon>Porifera</taxon>
        <taxon>Demospongiae</taxon>
        <taxon>Heteroscleromorpha</taxon>
        <taxon>Tetractinellida</taxon>
        <taxon>Astrophorina</taxon>
        <taxon>Geodiidae</taxon>
        <taxon>Geodia</taxon>
    </lineage>
</organism>
<dbReference type="PANTHER" id="PTHR18968:SF166">
    <property type="entry name" value="2-HYDROXYACYL-COA LYASE 2"/>
    <property type="match status" value="1"/>
</dbReference>
<evidence type="ECO:0000313" key="4">
    <source>
        <dbReference type="EMBL" id="CAI8016666.1"/>
    </source>
</evidence>
<proteinExistence type="inferred from homology"/>
<dbReference type="GO" id="GO:0003984">
    <property type="term" value="F:acetolactate synthase activity"/>
    <property type="evidence" value="ECO:0007669"/>
    <property type="project" value="TreeGrafter"/>
</dbReference>
<dbReference type="Pfam" id="PF02776">
    <property type="entry name" value="TPP_enzyme_N"/>
    <property type="match status" value="1"/>
</dbReference>
<keyword evidence="5" id="KW-1185">Reference proteome</keyword>
<dbReference type="GO" id="GO:0005948">
    <property type="term" value="C:acetolactate synthase complex"/>
    <property type="evidence" value="ECO:0007669"/>
    <property type="project" value="TreeGrafter"/>
</dbReference>
<dbReference type="GO" id="GO:0009097">
    <property type="term" value="P:isoleucine biosynthetic process"/>
    <property type="evidence" value="ECO:0007669"/>
    <property type="project" value="TreeGrafter"/>
</dbReference>
<dbReference type="InterPro" id="IPR029035">
    <property type="entry name" value="DHS-like_NAD/FAD-binding_dom"/>
</dbReference>
<dbReference type="AlphaFoldDB" id="A0AA35RU82"/>
<dbReference type="GO" id="GO:0050660">
    <property type="term" value="F:flavin adenine dinucleotide binding"/>
    <property type="evidence" value="ECO:0007669"/>
    <property type="project" value="TreeGrafter"/>
</dbReference>
<feature type="domain" description="Thiamine pyrophosphate enzyme N-terminal TPP-binding" evidence="3">
    <location>
        <begin position="8"/>
        <end position="122"/>
    </location>
</feature>
<name>A0AA35RU82_GEOBA</name>
<dbReference type="FunFam" id="3.40.50.970:FF:000007">
    <property type="entry name" value="Acetolactate synthase"/>
    <property type="match status" value="1"/>
</dbReference>
<evidence type="ECO:0000256" key="2">
    <source>
        <dbReference type="ARBA" id="ARBA00007812"/>
    </source>
</evidence>
<dbReference type="Proteomes" id="UP001174909">
    <property type="component" value="Unassembled WGS sequence"/>
</dbReference>
<evidence type="ECO:0000313" key="5">
    <source>
        <dbReference type="Proteomes" id="UP001174909"/>
    </source>
</evidence>
<accession>A0AA35RU82</accession>
<dbReference type="PANTHER" id="PTHR18968">
    <property type="entry name" value="THIAMINE PYROPHOSPHATE ENZYMES"/>
    <property type="match status" value="1"/>
</dbReference>
<dbReference type="InterPro" id="IPR012001">
    <property type="entry name" value="Thiamin_PyroP_enz_TPP-bd_dom"/>
</dbReference>
<keyword evidence="4" id="KW-0456">Lyase</keyword>
<gene>
    <name evidence="4" type="ORF">GBAR_LOCUS10209</name>
</gene>
<dbReference type="Gene3D" id="3.40.50.1220">
    <property type="entry name" value="TPP-binding domain"/>
    <property type="match status" value="1"/>
</dbReference>
<evidence type="ECO:0000256" key="1">
    <source>
        <dbReference type="ARBA" id="ARBA00001964"/>
    </source>
</evidence>